<evidence type="ECO:0000256" key="3">
    <source>
        <dbReference type="ARBA" id="ARBA00036607"/>
    </source>
</evidence>
<dbReference type="EC" id="5.4.99.26" evidence="5"/>
<dbReference type="InterPro" id="IPR020103">
    <property type="entry name" value="PsdUridine_synth_cat_dom_sf"/>
</dbReference>
<name>A0A4Q7W1R0_9BURK</name>
<feature type="domain" description="Pseudouridine synthase RsuA/RluA-like" evidence="10">
    <location>
        <begin position="16"/>
        <end position="169"/>
    </location>
</feature>
<gene>
    <name evidence="11" type="ORF">EV670_1133</name>
</gene>
<dbReference type="GO" id="GO:0160149">
    <property type="term" value="F:tRNA pseudouridine(65) synthase activity"/>
    <property type="evidence" value="ECO:0007669"/>
    <property type="project" value="UniProtKB-EC"/>
</dbReference>
<evidence type="ECO:0000256" key="6">
    <source>
        <dbReference type="ARBA" id="ARBA00040675"/>
    </source>
</evidence>
<comment type="catalytic activity">
    <reaction evidence="3">
        <text>uridine(65) in tRNA = pseudouridine(65) in tRNA</text>
        <dbReference type="Rhea" id="RHEA:42536"/>
        <dbReference type="Rhea" id="RHEA-COMP:10103"/>
        <dbReference type="Rhea" id="RHEA-COMP:10104"/>
        <dbReference type="ChEBI" id="CHEBI:65314"/>
        <dbReference type="ChEBI" id="CHEBI:65315"/>
        <dbReference type="EC" id="5.4.99.26"/>
    </reaction>
</comment>
<dbReference type="SUPFAM" id="SSF55120">
    <property type="entry name" value="Pseudouridine synthase"/>
    <property type="match status" value="1"/>
</dbReference>
<reference evidence="11 12" key="1">
    <citation type="submission" date="2019-02" db="EMBL/GenBank/DDBJ databases">
        <title>Genomic Encyclopedia of Type Strains, Phase IV (KMG-IV): sequencing the most valuable type-strain genomes for metagenomic binning, comparative biology and taxonomic classification.</title>
        <authorList>
            <person name="Goeker M."/>
        </authorList>
    </citation>
    <scope>NUCLEOTIDE SEQUENCE [LARGE SCALE GENOMIC DNA]</scope>
    <source>
        <strain evidence="11 12">DSM 19570</strain>
    </source>
</reference>
<evidence type="ECO:0000256" key="2">
    <source>
        <dbReference type="ARBA" id="ARBA00023235"/>
    </source>
</evidence>
<evidence type="ECO:0000256" key="7">
    <source>
        <dbReference type="ARBA" id="ARBA00041803"/>
    </source>
</evidence>
<dbReference type="InterPro" id="IPR006224">
    <property type="entry name" value="PsdUridine_synth_RluA-like_CS"/>
</dbReference>
<evidence type="ECO:0000313" key="12">
    <source>
        <dbReference type="Proteomes" id="UP000293671"/>
    </source>
</evidence>
<evidence type="ECO:0000256" key="8">
    <source>
        <dbReference type="ARBA" id="ARBA00041975"/>
    </source>
</evidence>
<dbReference type="PROSITE" id="PS01129">
    <property type="entry name" value="PSI_RLU"/>
    <property type="match status" value="1"/>
</dbReference>
<evidence type="ECO:0000259" key="10">
    <source>
        <dbReference type="Pfam" id="PF00849"/>
    </source>
</evidence>
<dbReference type="InterPro" id="IPR050188">
    <property type="entry name" value="RluA_PseudoU_synthase"/>
</dbReference>
<proteinExistence type="predicted"/>
<dbReference type="Gene3D" id="3.30.2350.10">
    <property type="entry name" value="Pseudouridine synthase"/>
    <property type="match status" value="1"/>
</dbReference>
<evidence type="ECO:0000256" key="4">
    <source>
        <dbReference type="ARBA" id="ARBA00037670"/>
    </source>
</evidence>
<keyword evidence="12" id="KW-1185">Reference proteome</keyword>
<accession>A0A4Q7W1R0</accession>
<dbReference type="GO" id="GO:0000455">
    <property type="term" value="P:enzyme-directed rRNA pseudouridine synthesis"/>
    <property type="evidence" value="ECO:0007669"/>
    <property type="project" value="TreeGrafter"/>
</dbReference>
<keyword evidence="1" id="KW-0819">tRNA processing</keyword>
<dbReference type="GO" id="GO:0008033">
    <property type="term" value="P:tRNA processing"/>
    <property type="evidence" value="ECO:0007669"/>
    <property type="project" value="UniProtKB-KW"/>
</dbReference>
<dbReference type="PANTHER" id="PTHR21600:SF56">
    <property type="entry name" value="TRNA PSEUDOURIDINE SYNTHASE C"/>
    <property type="match status" value="1"/>
</dbReference>
<dbReference type="RefSeq" id="WP_242616844.1">
    <property type="nucleotide sequence ID" value="NZ_SHKP01000004.1"/>
</dbReference>
<dbReference type="InterPro" id="IPR006145">
    <property type="entry name" value="PsdUridine_synth_RsuA/RluA"/>
</dbReference>
<evidence type="ECO:0000256" key="1">
    <source>
        <dbReference type="ARBA" id="ARBA00022694"/>
    </source>
</evidence>
<keyword evidence="2" id="KW-0413">Isomerase</keyword>
<dbReference type="Pfam" id="PF00849">
    <property type="entry name" value="PseudoU_synth_2"/>
    <property type="match status" value="1"/>
</dbReference>
<protein>
    <recommendedName>
        <fullName evidence="6">tRNA pseudouridine synthase C</fullName>
        <ecNumber evidence="5">5.4.99.26</ecNumber>
    </recommendedName>
    <alternativeName>
        <fullName evidence="8">tRNA pseudouridine(65) synthase</fullName>
    </alternativeName>
    <alternativeName>
        <fullName evidence="9">tRNA pseudouridylate synthase C</fullName>
    </alternativeName>
    <alternativeName>
        <fullName evidence="7">tRNA-uridine isomerase C</fullName>
    </alternativeName>
</protein>
<evidence type="ECO:0000256" key="9">
    <source>
        <dbReference type="ARBA" id="ARBA00043049"/>
    </source>
</evidence>
<evidence type="ECO:0000313" key="11">
    <source>
        <dbReference type="EMBL" id="RZU03100.1"/>
    </source>
</evidence>
<comment type="function">
    <text evidence="4">Responsible for synthesis of pseudouridine from uracil-65 in transfer RNAs.</text>
</comment>
<sequence>MSPPRPIPVLHDDGSVLSVHKPAGLLVHRSALDAHETDTLMRRLLHQTGHAWHAVHRLDKGTSGVLLLARDAVTARALGAAFASEGAVRKHYLAFVRGWPPQAVGVDHALRPDDAPKDAPAQEARTLFEALAQMAVGNGLDRFATSRYGLVRAQPLSGRRHQIRRHLKHLAHPVIGDATHGKGVHNRWWAAELGITRLWLHALELELAHPDGGTLHVVSPIGAAWNADWQRLLAHPAWSQPVLLSPPPAPGPPR</sequence>
<evidence type="ECO:0000256" key="5">
    <source>
        <dbReference type="ARBA" id="ARBA00038943"/>
    </source>
</evidence>
<dbReference type="Proteomes" id="UP000293671">
    <property type="component" value="Unassembled WGS sequence"/>
</dbReference>
<dbReference type="EMBL" id="SHKP01000004">
    <property type="protein sequence ID" value="RZU03100.1"/>
    <property type="molecule type" value="Genomic_DNA"/>
</dbReference>
<organism evidence="11 12">
    <name type="scientific">Rivibacter subsaxonicus</name>
    <dbReference type="NCBI Taxonomy" id="457575"/>
    <lineage>
        <taxon>Bacteria</taxon>
        <taxon>Pseudomonadati</taxon>
        <taxon>Pseudomonadota</taxon>
        <taxon>Betaproteobacteria</taxon>
        <taxon>Burkholderiales</taxon>
        <taxon>Rivibacter</taxon>
    </lineage>
</organism>
<dbReference type="AlphaFoldDB" id="A0A4Q7W1R0"/>
<dbReference type="PANTHER" id="PTHR21600">
    <property type="entry name" value="MITOCHONDRIAL RNA PSEUDOURIDINE SYNTHASE"/>
    <property type="match status" value="1"/>
</dbReference>
<comment type="caution">
    <text evidence="11">The sequence shown here is derived from an EMBL/GenBank/DDBJ whole genome shotgun (WGS) entry which is preliminary data.</text>
</comment>
<dbReference type="GO" id="GO:0003723">
    <property type="term" value="F:RNA binding"/>
    <property type="evidence" value="ECO:0007669"/>
    <property type="project" value="InterPro"/>
</dbReference>